<dbReference type="EMBL" id="HACG01019758">
    <property type="protein sequence ID" value="CEK66623.1"/>
    <property type="molecule type" value="Transcribed_RNA"/>
</dbReference>
<protein>
    <submittedName>
        <fullName evidence="1">Uncharacterized protein</fullName>
    </submittedName>
</protein>
<gene>
    <name evidence="1" type="primary">ORF59534</name>
</gene>
<reference evidence="1" key="1">
    <citation type="submission" date="2014-12" db="EMBL/GenBank/DDBJ databases">
        <title>Insight into the proteome of Arion vulgaris.</title>
        <authorList>
            <person name="Aradska J."/>
            <person name="Bulat T."/>
            <person name="Smidak R."/>
            <person name="Sarate P."/>
            <person name="Gangsoo J."/>
            <person name="Sialana F."/>
            <person name="Bilban M."/>
            <person name="Lubec G."/>
        </authorList>
    </citation>
    <scope>NUCLEOTIDE SEQUENCE</scope>
    <source>
        <tissue evidence="1">Skin</tissue>
    </source>
</reference>
<evidence type="ECO:0000313" key="1">
    <source>
        <dbReference type="EMBL" id="CEK66623.1"/>
    </source>
</evidence>
<name>A0A0B6ZDJ9_9EUPU</name>
<proteinExistence type="predicted"/>
<sequence>MDTYRYRAHQNQDQWGQRWAVRQWNPPQGHGVYLFVKFPGHSVEFAAQTVVLGKRAVTTARGEFIGIARKVHDLSSGPRQKEALVVIFLNRLKQRQDSLLVTTASNSQTFLLLLVLVRPGL</sequence>
<accession>A0A0B6ZDJ9</accession>
<organism evidence="1">
    <name type="scientific">Arion vulgaris</name>
    <dbReference type="NCBI Taxonomy" id="1028688"/>
    <lineage>
        <taxon>Eukaryota</taxon>
        <taxon>Metazoa</taxon>
        <taxon>Spiralia</taxon>
        <taxon>Lophotrochozoa</taxon>
        <taxon>Mollusca</taxon>
        <taxon>Gastropoda</taxon>
        <taxon>Heterobranchia</taxon>
        <taxon>Euthyneura</taxon>
        <taxon>Panpulmonata</taxon>
        <taxon>Eupulmonata</taxon>
        <taxon>Stylommatophora</taxon>
        <taxon>Helicina</taxon>
        <taxon>Arionoidea</taxon>
        <taxon>Arionidae</taxon>
        <taxon>Arion</taxon>
    </lineage>
</organism>
<dbReference type="AlphaFoldDB" id="A0A0B6ZDJ9"/>